<evidence type="ECO:0000256" key="1">
    <source>
        <dbReference type="SAM" id="MobiDB-lite"/>
    </source>
</evidence>
<proteinExistence type="predicted"/>
<dbReference type="Gene3D" id="6.10.250.730">
    <property type="match status" value="1"/>
</dbReference>
<dbReference type="Pfam" id="PF06169">
    <property type="entry name" value="DUF982"/>
    <property type="match status" value="1"/>
</dbReference>
<dbReference type="InterPro" id="IPR010385">
    <property type="entry name" value="DUF982"/>
</dbReference>
<name>A0ABW0Q2R3_9HYPH</name>
<reference evidence="3" key="1">
    <citation type="journal article" date="2019" name="Int. J. Syst. Evol. Microbiol.">
        <title>The Global Catalogue of Microorganisms (GCM) 10K type strain sequencing project: providing services to taxonomists for standard genome sequencing and annotation.</title>
        <authorList>
            <consortium name="The Broad Institute Genomics Platform"/>
            <consortium name="The Broad Institute Genome Sequencing Center for Infectious Disease"/>
            <person name="Wu L."/>
            <person name="Ma J."/>
        </authorList>
    </citation>
    <scope>NUCLEOTIDE SEQUENCE [LARGE SCALE GENOMIC DNA]</scope>
    <source>
        <strain evidence="3">KACC 12633</strain>
    </source>
</reference>
<evidence type="ECO:0000313" key="2">
    <source>
        <dbReference type="EMBL" id="MFC5518958.1"/>
    </source>
</evidence>
<comment type="caution">
    <text evidence="2">The sequence shown here is derived from an EMBL/GenBank/DDBJ whole genome shotgun (WGS) entry which is preliminary data.</text>
</comment>
<dbReference type="Proteomes" id="UP001596150">
    <property type="component" value="Unassembled WGS sequence"/>
</dbReference>
<dbReference type="EMBL" id="JBHSML010000030">
    <property type="protein sequence ID" value="MFC5518958.1"/>
    <property type="molecule type" value="Genomic_DNA"/>
</dbReference>
<accession>A0ABW0Q2R3</accession>
<sequence length="100" mass="11230">MTRIFKPVFVWVGAGSRQAIGDVERAAEWLVYRWPEPFKSSDLHRMAKLACLAALEDKADTEAARAAFVLAAEEADILAPDNVRPTPQTDQPPRRGRRRV</sequence>
<dbReference type="RefSeq" id="WP_266346395.1">
    <property type="nucleotide sequence ID" value="NZ_JAPKNH010000016.1"/>
</dbReference>
<gene>
    <name evidence="2" type="ORF">ACFPP9_24560</name>
</gene>
<evidence type="ECO:0000313" key="3">
    <source>
        <dbReference type="Proteomes" id="UP001596150"/>
    </source>
</evidence>
<keyword evidence="3" id="KW-1185">Reference proteome</keyword>
<protein>
    <submittedName>
        <fullName evidence="2">DUF982 domain-containing protein</fullName>
    </submittedName>
</protein>
<organism evidence="2 3">
    <name type="scientific">Kaistia terrae</name>
    <dbReference type="NCBI Taxonomy" id="537017"/>
    <lineage>
        <taxon>Bacteria</taxon>
        <taxon>Pseudomonadati</taxon>
        <taxon>Pseudomonadota</taxon>
        <taxon>Alphaproteobacteria</taxon>
        <taxon>Hyphomicrobiales</taxon>
        <taxon>Kaistiaceae</taxon>
        <taxon>Kaistia</taxon>
    </lineage>
</organism>
<feature type="region of interest" description="Disordered" evidence="1">
    <location>
        <begin position="79"/>
        <end position="100"/>
    </location>
</feature>